<sequence length="117" mass="13156">MAMNLSMTISVLVVVVMATTVVGSTPLQDQGLSRNERNIHECCTRETHQCTTQCWDSNDEDTFYCLPNCYHIYATEYCGSDNRSGCCLGFLDCYLNCAVENRTDLPFCYNSCKDVSC</sequence>
<protein>
    <submittedName>
        <fullName evidence="2">Ctr_85_TN conopeptide</fullName>
    </submittedName>
    <submittedName>
        <fullName evidence="3">Ctr_Ikot_3 conopeptide</fullName>
    </submittedName>
</protein>
<proteinExistence type="predicted"/>
<organism evidence="2">
    <name type="scientific">Conus tribblei</name>
    <name type="common">Tribble's cone</name>
    <name type="synonym">Splinoconus tribblei</name>
    <dbReference type="NCBI Taxonomy" id="101761"/>
    <lineage>
        <taxon>Eukaryota</taxon>
        <taxon>Metazoa</taxon>
        <taxon>Spiralia</taxon>
        <taxon>Lophotrochozoa</taxon>
        <taxon>Mollusca</taxon>
        <taxon>Gastropoda</taxon>
        <taxon>Caenogastropoda</taxon>
        <taxon>Neogastropoda</taxon>
        <taxon>Conoidea</taxon>
        <taxon>Conidae</taxon>
        <taxon>Conus</taxon>
        <taxon>Splinoconus</taxon>
    </lineage>
</organism>
<feature type="chain" id="PRO_5014019773" evidence="1">
    <location>
        <begin position="24"/>
        <end position="117"/>
    </location>
</feature>
<dbReference type="AlphaFoldDB" id="A0A0C9SEQ1"/>
<accession>A0A0C9SEQ1</accession>
<evidence type="ECO:0000313" key="2">
    <source>
        <dbReference type="EMBL" id="JAG92857.1"/>
    </source>
</evidence>
<evidence type="ECO:0000256" key="1">
    <source>
        <dbReference type="SAM" id="SignalP"/>
    </source>
</evidence>
<name>A0A0C9SEQ1_CONTD</name>
<evidence type="ECO:0000313" key="3">
    <source>
        <dbReference type="EMBL" id="JAI17979.1"/>
    </source>
</evidence>
<dbReference type="EMBL" id="GCJM01000021">
    <property type="protein sequence ID" value="JAG92857.1"/>
    <property type="molecule type" value="Transcribed_RNA"/>
</dbReference>
<feature type="signal peptide" evidence="1">
    <location>
        <begin position="1"/>
        <end position="23"/>
    </location>
</feature>
<reference evidence="3" key="2">
    <citation type="submission" date="2015-04" db="EMBL/GenBank/DDBJ databases">
        <authorList>
            <person name="Syromyatnikov M.Y."/>
            <person name="Popov V.N."/>
        </authorList>
    </citation>
    <scope>NUCLEOTIDE SEQUENCE</scope>
    <source>
        <tissue evidence="3">Venom duct</tissue>
    </source>
</reference>
<keyword evidence="1" id="KW-0732">Signal</keyword>
<dbReference type="EMBL" id="GCVM01000010">
    <property type="protein sequence ID" value="JAI17979.1"/>
    <property type="molecule type" value="Transcribed_RNA"/>
</dbReference>
<reference evidence="2" key="1">
    <citation type="journal article" date="2015" name="Mar. Biotechnol.">
        <title>High conopeptide diversity in Conus tribblei revealed through analysis of venom duct transcriptome using two high-throughput sequencing platforms.</title>
        <authorList>
            <person name="Barghi N."/>
            <person name="Concepcion G.P."/>
            <person name="Olivera B.M."/>
            <person name="Lluisma A.O."/>
        </authorList>
    </citation>
    <scope>NUCLEOTIDE SEQUENCE</scope>
    <source>
        <tissue evidence="2">Venom duct</tissue>
    </source>
</reference>